<feature type="compositionally biased region" description="Polar residues" evidence="1">
    <location>
        <begin position="7"/>
        <end position="26"/>
    </location>
</feature>
<evidence type="ECO:0000256" key="1">
    <source>
        <dbReference type="SAM" id="MobiDB-lite"/>
    </source>
</evidence>
<dbReference type="Proteomes" id="UP000249757">
    <property type="component" value="Unassembled WGS sequence"/>
</dbReference>
<feature type="region of interest" description="Disordered" evidence="1">
    <location>
        <begin position="179"/>
        <end position="202"/>
    </location>
</feature>
<comment type="caution">
    <text evidence="2">The sequence shown here is derived from an EMBL/GenBank/DDBJ whole genome shotgun (WGS) entry which is preliminary data.</text>
</comment>
<dbReference type="AlphaFoldDB" id="A0A922NDS4"/>
<keyword evidence="3" id="KW-1185">Reference proteome</keyword>
<evidence type="ECO:0000313" key="2">
    <source>
        <dbReference type="EMBL" id="KAI1513570.1"/>
    </source>
</evidence>
<reference evidence="3" key="1">
    <citation type="journal article" date="2022" name="Microb. Genom.">
        <title>A global pangenome for the wheat fungal pathogen Pyrenophora tritici-repentis and prediction of effector protein structural homology.</title>
        <authorList>
            <person name="Moolhuijzen P.M."/>
            <person name="See P.T."/>
            <person name="Shi G."/>
            <person name="Powell H.R."/>
            <person name="Cockram J."/>
            <person name="Jorgensen L.N."/>
            <person name="Benslimane H."/>
            <person name="Strelkov S.E."/>
            <person name="Turner J."/>
            <person name="Liu Z."/>
            <person name="Moffat C.S."/>
        </authorList>
    </citation>
    <scope>NUCLEOTIDE SEQUENCE [LARGE SCALE GENOMIC DNA]</scope>
</reference>
<dbReference type="OMA" id="HEVEGHY"/>
<organism evidence="2 3">
    <name type="scientific">Pyrenophora tritici-repentis</name>
    <dbReference type="NCBI Taxonomy" id="45151"/>
    <lineage>
        <taxon>Eukaryota</taxon>
        <taxon>Fungi</taxon>
        <taxon>Dikarya</taxon>
        <taxon>Ascomycota</taxon>
        <taxon>Pezizomycotina</taxon>
        <taxon>Dothideomycetes</taxon>
        <taxon>Pleosporomycetidae</taxon>
        <taxon>Pleosporales</taxon>
        <taxon>Pleosporineae</taxon>
        <taxon>Pleosporaceae</taxon>
        <taxon>Pyrenophora</taxon>
    </lineage>
</organism>
<feature type="compositionally biased region" description="Basic and acidic residues" evidence="1">
    <location>
        <begin position="182"/>
        <end position="194"/>
    </location>
</feature>
<gene>
    <name evidence="2" type="ORF">Ptr86124_007472</name>
</gene>
<protein>
    <submittedName>
        <fullName evidence="2">Uncharacterized protein</fullName>
    </submittedName>
</protein>
<evidence type="ECO:0000313" key="3">
    <source>
        <dbReference type="Proteomes" id="UP000249757"/>
    </source>
</evidence>
<name>A0A922NDS4_9PLEO</name>
<accession>A0A922NDS4</accession>
<feature type="region of interest" description="Disordered" evidence="1">
    <location>
        <begin position="1"/>
        <end position="26"/>
    </location>
</feature>
<dbReference type="EMBL" id="NRDI02000009">
    <property type="protein sequence ID" value="KAI1513570.1"/>
    <property type="molecule type" value="Genomic_DNA"/>
</dbReference>
<sequence>MFESPRETQSSKAKASSMTLPPISQSADKSTICKRLGINDRVHRLLLKEAEAARDALSRNPYSLTEHSRADPSVAEPYRWDEISETAKHSHVLLVVRSASDETRKCYELGRYQTQVNEENWVARWYLWHSFRYRDNRPRDRVPNTSSAPRGGGECPYVLGHSYTMIQLVTITADEVQSIHHSQNDDSSIKEKNASLRRHLPL</sequence>
<proteinExistence type="predicted"/>